<name>A0A844G5L0_9BACT</name>
<evidence type="ECO:0000259" key="4">
    <source>
        <dbReference type="Pfam" id="PF00703"/>
    </source>
</evidence>
<feature type="domain" description="Glycosyl hydrolases family 2 sugar binding" evidence="6">
    <location>
        <begin position="62"/>
        <end position="167"/>
    </location>
</feature>
<evidence type="ECO:0000259" key="6">
    <source>
        <dbReference type="Pfam" id="PF02837"/>
    </source>
</evidence>
<evidence type="ECO:0000256" key="3">
    <source>
        <dbReference type="ARBA" id="ARBA00023295"/>
    </source>
</evidence>
<dbReference type="InterPro" id="IPR013783">
    <property type="entry name" value="Ig-like_fold"/>
</dbReference>
<feature type="domain" description="Glycoside hydrolase family 2 catalytic" evidence="5">
    <location>
        <begin position="349"/>
        <end position="497"/>
    </location>
</feature>
<evidence type="ECO:0000256" key="2">
    <source>
        <dbReference type="ARBA" id="ARBA00022801"/>
    </source>
</evidence>
<dbReference type="InterPro" id="IPR008979">
    <property type="entry name" value="Galactose-bd-like_sf"/>
</dbReference>
<organism evidence="7 8">
    <name type="scientific">Victivallis lenta</name>
    <dbReference type="NCBI Taxonomy" id="2606640"/>
    <lineage>
        <taxon>Bacteria</taxon>
        <taxon>Pseudomonadati</taxon>
        <taxon>Lentisphaerota</taxon>
        <taxon>Lentisphaeria</taxon>
        <taxon>Victivallales</taxon>
        <taxon>Victivallaceae</taxon>
        <taxon>Victivallis</taxon>
    </lineage>
</organism>
<dbReference type="Pfam" id="PF00703">
    <property type="entry name" value="Glyco_hydro_2"/>
    <property type="match status" value="1"/>
</dbReference>
<evidence type="ECO:0000313" key="8">
    <source>
        <dbReference type="Proteomes" id="UP000435649"/>
    </source>
</evidence>
<proteinExistence type="inferred from homology"/>
<dbReference type="InterPro" id="IPR017853">
    <property type="entry name" value="GH"/>
</dbReference>
<accession>A0A844G5L0</accession>
<dbReference type="GO" id="GO:0005975">
    <property type="term" value="P:carbohydrate metabolic process"/>
    <property type="evidence" value="ECO:0007669"/>
    <property type="project" value="InterPro"/>
</dbReference>
<dbReference type="SUPFAM" id="SSF49785">
    <property type="entry name" value="Galactose-binding domain-like"/>
    <property type="match status" value="1"/>
</dbReference>
<feature type="domain" description="Glycoside hydrolase family 2 immunoglobulin-like beta-sandwich" evidence="4">
    <location>
        <begin position="233"/>
        <end position="310"/>
    </location>
</feature>
<evidence type="ECO:0000259" key="5">
    <source>
        <dbReference type="Pfam" id="PF02836"/>
    </source>
</evidence>
<dbReference type="InterPro" id="IPR006103">
    <property type="entry name" value="Glyco_hydro_2_cat"/>
</dbReference>
<dbReference type="RefSeq" id="WP_154418980.1">
    <property type="nucleotide sequence ID" value="NZ_VUNS01000013.1"/>
</dbReference>
<dbReference type="Gene3D" id="2.60.40.10">
    <property type="entry name" value="Immunoglobulins"/>
    <property type="match status" value="1"/>
</dbReference>
<dbReference type="Proteomes" id="UP000435649">
    <property type="component" value="Unassembled WGS sequence"/>
</dbReference>
<dbReference type="Pfam" id="PF02836">
    <property type="entry name" value="Glyco_hydro_2_C"/>
    <property type="match status" value="1"/>
</dbReference>
<evidence type="ECO:0008006" key="9">
    <source>
        <dbReference type="Google" id="ProtNLM"/>
    </source>
</evidence>
<dbReference type="InterPro" id="IPR006104">
    <property type="entry name" value="Glyco_hydro_2_N"/>
</dbReference>
<dbReference type="Gene3D" id="3.20.20.80">
    <property type="entry name" value="Glycosidases"/>
    <property type="match status" value="1"/>
</dbReference>
<dbReference type="PANTHER" id="PTHR42732">
    <property type="entry name" value="BETA-GALACTOSIDASE"/>
    <property type="match status" value="1"/>
</dbReference>
<dbReference type="Pfam" id="PF02837">
    <property type="entry name" value="Glyco_hydro_2_N"/>
    <property type="match status" value="1"/>
</dbReference>
<dbReference type="InterPro" id="IPR036156">
    <property type="entry name" value="Beta-gal/glucu_dom_sf"/>
</dbReference>
<dbReference type="SUPFAM" id="SSF49303">
    <property type="entry name" value="beta-Galactosidase/glucuronidase domain"/>
    <property type="match status" value="1"/>
</dbReference>
<keyword evidence="8" id="KW-1185">Reference proteome</keyword>
<dbReference type="SUPFAM" id="SSF51445">
    <property type="entry name" value="(Trans)glycosidases"/>
    <property type="match status" value="1"/>
</dbReference>
<dbReference type="EMBL" id="VUNS01000013">
    <property type="protein sequence ID" value="MST97871.1"/>
    <property type="molecule type" value="Genomic_DNA"/>
</dbReference>
<dbReference type="GO" id="GO:0004553">
    <property type="term" value="F:hydrolase activity, hydrolyzing O-glycosyl compounds"/>
    <property type="evidence" value="ECO:0007669"/>
    <property type="project" value="InterPro"/>
</dbReference>
<evidence type="ECO:0000256" key="1">
    <source>
        <dbReference type="ARBA" id="ARBA00007401"/>
    </source>
</evidence>
<keyword evidence="3" id="KW-0326">Glycosidase</keyword>
<dbReference type="Gene3D" id="2.60.120.260">
    <property type="entry name" value="Galactose-binding domain-like"/>
    <property type="match status" value="1"/>
</dbReference>
<dbReference type="PANTHER" id="PTHR42732:SF1">
    <property type="entry name" value="BETA-MANNOSIDASE"/>
    <property type="match status" value="1"/>
</dbReference>
<dbReference type="InterPro" id="IPR006102">
    <property type="entry name" value="Ig-like_GH2"/>
</dbReference>
<comment type="caution">
    <text evidence="7">The sequence shown here is derived from an EMBL/GenBank/DDBJ whole genome shotgun (WGS) entry which is preliminary data.</text>
</comment>
<comment type="similarity">
    <text evidence="1">Belongs to the glycosyl hydrolase 2 family.</text>
</comment>
<reference evidence="7 8" key="1">
    <citation type="submission" date="2019-08" db="EMBL/GenBank/DDBJ databases">
        <title>In-depth cultivation of the pig gut microbiome towards novel bacterial diversity and tailored functional studies.</title>
        <authorList>
            <person name="Wylensek D."/>
            <person name="Hitch T.C.A."/>
            <person name="Clavel T."/>
        </authorList>
    </citation>
    <scope>NUCLEOTIDE SEQUENCE [LARGE SCALE GENOMIC DNA]</scope>
    <source>
        <strain evidence="7 8">BBE-744-WT-12</strain>
    </source>
</reference>
<protein>
    <recommendedName>
        <fullName evidence="9">Beta-galactosidase</fullName>
    </recommendedName>
</protein>
<keyword evidence="2" id="KW-0378">Hydrolase</keyword>
<sequence length="1309" mass="145194">MRRTWALAMLLFGAALIGGGTEFRSLNGNWRVLPPVKSAKRPASAPGLAAKLHLPETPTTAWKTIKVPHYNWHEAFPDTYPDASRRSANYQFTGKPVYVSGWFDTSFDIPAELGNRRVYLDFGSVAFETELFVNGRRAASHKGSFTGFEVDVTPLVKPGSNTLRMWVANDFGEHPPRHVYGKMFSASSNSGGITGNVTLKITSALNVRRMLLTPLVKESALDAVLELRNHLAPGEYVFRATAVDAAGNAQAAELGSFALKPGENRIQVRFPLRDPKLWSPADPQLYRFDVEILDRAGKVAAKSSGRFGFRDFRAVGGKFCLNGERIRLYAGNILTSGGWERTEPGSDAKLRADLRRQKRAGVNAIRYHMGGSDSHRLLAIADEEGLLVIDEFPMFHRVFSDLVFPTPEQRKEFMDTTLYEWRERIFRDYNHPSAVIWTLSNEVWTDSTADELNELYRALKPLDPMRPFNTGSGLHSFGIPGVPVATDLYDSHLYNVTSQMAPNFAEQDFDRYFRGLEELYGGEAFAKPAAVFESVHVGHNKPEQLVPLNRKMGVEEYLKELNRRKRIADIRWYGLRAFLAQQRYLPAATEPPGAAAFVNAIVGDAFDRFRADIRFQGYHLWTGRRDIIYPAYSELIRPYYVGVENWEPNVSGGKLRFGLIVVNDSMKARKARLELQVFRYGEQAVDTGEPVVRELALPEGVERSVFPMELEAGFPGFCELRATLTAGDCKVERSFPFFRGGPRPEIRPERRMAKWDNGSGRLRALKLPELRTLSQTGDFEALVVSAADPESAAALAAAGGQLAGFVKKGGKLLLLNLPPGANLNWILPGYSVKQPEKRAESASTIMELADPDHPVFAGLSTRHFQAGLNGDGGIVGRALLYPLSVNLLGTGFPYNPDGPGMLIAGFGIGEGSVTVSQVELLERLDGDPAAAALFANLVNDTGTKRRNMRPMAQGEANPLLEHFARIPAADCFVLPFEKIANRSFTDDPSGVRGWTGAGLPDFRQGPRGDLKFHAVPYRIPADGRALILRGVKTPAFPEKAEIIFHRPEALRSLVLFHTAWYPARGKELYRVILHYADGGTAALPVVEGRDIGDWYAPFDRAGAAVAFQGKHPLVQASFGFYASILDNPEPFRRVKAVEFVSDNTGVPILLAAAGVRFRDWAEEIAGDRWDHRDDDFEKSFGVRQTANNRFILTRGHGWIAPALRGREIDGTVWNRLRFALRSTKPLRVKLLYQSSSGDNGVCRWLEPVAEKDGWSEFDVELSKLEWPHSSSPEAKAWGGRTGAVSMFAVDLYGDAGTEFELSPLTLTAY</sequence>
<dbReference type="InterPro" id="IPR051913">
    <property type="entry name" value="GH2_Domain-Containing"/>
</dbReference>
<evidence type="ECO:0000313" key="7">
    <source>
        <dbReference type="EMBL" id="MST97871.1"/>
    </source>
</evidence>
<gene>
    <name evidence="7" type="ORF">FYJ85_12570</name>
</gene>